<dbReference type="NCBIfam" id="TIGR01643">
    <property type="entry name" value="YD_repeat_2x"/>
    <property type="match status" value="1"/>
</dbReference>
<comment type="caution">
    <text evidence="1">The sequence shown here is derived from an EMBL/GenBank/DDBJ whole genome shotgun (WGS) entry which is preliminary data.</text>
</comment>
<keyword evidence="2" id="KW-1185">Reference proteome</keyword>
<dbReference type="Proteomes" id="UP000651085">
    <property type="component" value="Unassembled WGS sequence"/>
</dbReference>
<dbReference type="AlphaFoldDB" id="A0A926F5T7"/>
<proteinExistence type="predicted"/>
<evidence type="ECO:0000313" key="1">
    <source>
        <dbReference type="EMBL" id="MBC8592552.1"/>
    </source>
</evidence>
<organism evidence="1 2">
    <name type="scientific">Jilunia laotingensis</name>
    <dbReference type="NCBI Taxonomy" id="2763675"/>
    <lineage>
        <taxon>Bacteria</taxon>
        <taxon>Pseudomonadati</taxon>
        <taxon>Bacteroidota</taxon>
        <taxon>Bacteroidia</taxon>
        <taxon>Bacteroidales</taxon>
        <taxon>Bacteroidaceae</taxon>
        <taxon>Jilunia</taxon>
    </lineage>
</organism>
<accession>A0A926F5T7</accession>
<evidence type="ECO:0000313" key="2">
    <source>
        <dbReference type="Proteomes" id="UP000651085"/>
    </source>
</evidence>
<name>A0A926F5T7_9BACT</name>
<dbReference type="EMBL" id="JACRTF010000001">
    <property type="protein sequence ID" value="MBC8592552.1"/>
    <property type="molecule type" value="Genomic_DNA"/>
</dbReference>
<sequence>MKRFNYYFFFFNGSMQKMINKTVVLFIVVCFFMKPFISFSQTLDEIVPVSPNASSLETFGNVPVGPYTGVPDIQIPIYNIVVDNVTIPIKLQYHPGNVKKESVASWVGLGWSLNAGGMIGHTINGLDDFYSYQSNRYLSGQAINYIPKENESSKIQGVINNYPFVDTEPDIYSFHIGDHSGTMFFKNQIMNEVQQDNVSPIIQSKGNPLKVSYNYRQGTWTIIDGNGNTYYFGTPEYTYPHSNSEYCDNHQVCNYNFRQQTYNPGTKSDGNKQNTAWTLDSIKTHLDHKIRFKYKDDYVTNYPSYSERKAYILEHDGTLWDGTVPFFNYFALTYSSSVSLQKILKEIEFPHGKIEFETVDRRDVYGIYIDNSSKVTSPQCLSAIKIYSMDQSLVRKFTFQMEERQTGSGFNKIFLTEVMKPDASKYIFNYKSSHPGIAYSVDYWGYENGKSRGFEKSSDIGYPAPNGWGTFIPSMLIKKKDSYQYLFGADRTPDVNYATNDLLTQITYPTKGETRFTYELNDFSNTSYLDISRMRLADYSLVPTTGYMGGNNEFVLDSDESLVYITGRIQYSSSGTSMNPYLCPYLELRENTASGTVVYASVMNGDPACKPFTLKKGKYVMVLKDQDRREINGDYIRKLREEYGVSYMICEISKITSDKCSKGGGLRIKRIEDYDSNNSLVQKREFVYEKDGKSTGRLMSNLDFFKILSFKYRYEPIASKPEWDGLVRYYVMTYDYTASASVAFVSSVSYIPSMPSAAGSYVGYDYVEEHLYGPTKYEGMNRYYYYNKEDSVLYNQFYMEQYPTLSDPMNGSLLEQQVCDAESRILRTTKYEYETNCLQEQTQGLSIFIFYGKESESNRPGFYKEYPVYGQWNRMSKMTEHTYVNNVQLQPTLETYSYNEDNYQKNQVKVLSNNKERVITYQYPTNAGSNSVLEQMKKKNIVLPIVEEKKYTNGSLVEFIQREYKQEYNHFVPKVVRTSHRSNSPLKEDISYPYYNKSGYPCQINADEIPTTILWSYNDSRPIVTIQGITYPEVRTILGDNLINRLSQTNFPLESDCNTVREKLKDHGWVTVYVYDSWGNTCRIINPRGITETYEYDSVGRLIGRKDHKGSLLDKFEYHYKP</sequence>
<gene>
    <name evidence="1" type="ORF">H8744_04685</name>
</gene>
<reference evidence="1" key="1">
    <citation type="submission" date="2020-08" db="EMBL/GenBank/DDBJ databases">
        <title>Genome public.</title>
        <authorList>
            <person name="Liu C."/>
            <person name="Sun Q."/>
        </authorList>
    </citation>
    <scope>NUCLEOTIDE SEQUENCE</scope>
    <source>
        <strain evidence="1">N12</strain>
    </source>
</reference>
<dbReference type="RefSeq" id="WP_262433727.1">
    <property type="nucleotide sequence ID" value="NZ_JACRTF010000001.1"/>
</dbReference>
<dbReference type="InterPro" id="IPR006530">
    <property type="entry name" value="YD"/>
</dbReference>
<dbReference type="Gene3D" id="2.180.10.10">
    <property type="entry name" value="RHS repeat-associated core"/>
    <property type="match status" value="1"/>
</dbReference>
<protein>
    <submittedName>
        <fullName evidence="1">RHS repeat protein</fullName>
    </submittedName>
</protein>